<dbReference type="Pfam" id="PF01386">
    <property type="entry name" value="Ribosomal_L25p"/>
    <property type="match status" value="1"/>
</dbReference>
<evidence type="ECO:0000256" key="5">
    <source>
        <dbReference type="HAMAP-Rule" id="MF_01334"/>
    </source>
</evidence>
<dbReference type="InterPro" id="IPR029751">
    <property type="entry name" value="Ribosomal_L25_dom"/>
</dbReference>
<dbReference type="InterPro" id="IPR001021">
    <property type="entry name" value="Ribosomal_bL25_long"/>
</dbReference>
<keyword evidence="4 5" id="KW-0687">Ribonucleoprotein</keyword>
<reference evidence="9 10" key="1">
    <citation type="journal article" date="2015" name="Nature">
        <title>rRNA introns, odd ribosomes, and small enigmatic genomes across a large radiation of phyla.</title>
        <authorList>
            <person name="Brown C.T."/>
            <person name="Hug L.A."/>
            <person name="Thomas B.C."/>
            <person name="Sharon I."/>
            <person name="Castelle C.J."/>
            <person name="Singh A."/>
            <person name="Wilkins M.J."/>
            <person name="Williams K.H."/>
            <person name="Banfield J.F."/>
        </authorList>
    </citation>
    <scope>NUCLEOTIDE SEQUENCE [LARGE SCALE GENOMIC DNA]</scope>
</reference>
<dbReference type="Gene3D" id="2.40.240.10">
    <property type="entry name" value="Ribosomal Protein L25, Chain P"/>
    <property type="match status" value="1"/>
</dbReference>
<dbReference type="HAMAP" id="MF_01334">
    <property type="entry name" value="Ribosomal_bL25_CTC"/>
    <property type="match status" value="1"/>
</dbReference>
<dbReference type="EMBL" id="LCJQ01000001">
    <property type="protein sequence ID" value="KKT82251.1"/>
    <property type="molecule type" value="Genomic_DNA"/>
</dbReference>
<comment type="function">
    <text evidence="5">This is one of the proteins that binds to the 5S RNA in the ribosome where it forms part of the central protuberance.</text>
</comment>
<feature type="region of interest" description="Disordered" evidence="6">
    <location>
        <begin position="187"/>
        <end position="213"/>
    </location>
</feature>
<dbReference type="PANTHER" id="PTHR33284:SF1">
    <property type="entry name" value="RIBOSOMAL PROTEIN L25_GLN-TRNA SYNTHETASE, ANTI-CODON-BINDING DOMAIN-CONTAINING PROTEIN"/>
    <property type="match status" value="1"/>
</dbReference>
<comment type="similarity">
    <text evidence="5">Belongs to the bacterial ribosomal protein bL25 family. CTC subfamily.</text>
</comment>
<dbReference type="GO" id="GO:0022625">
    <property type="term" value="C:cytosolic large ribosomal subunit"/>
    <property type="evidence" value="ECO:0007669"/>
    <property type="project" value="TreeGrafter"/>
</dbReference>
<sequence>MITLKGEIREGKTKLGQIRKQGFIPGVYYGHKEKATLCVFPINEFVKVWKEAGESTVITLEMPKGKVSALIHEVQKEPIRGLPIHVDFYAIEKGAEVTVHTPIEFVGVSEAVKSLGGTLVKVLYELEVKALPENLPHNVVVDISKLEALDSQILAKDIILSKGVTLITDPDDVVVSITVGKDEPVEAPAMDISQIEVEKKGKKEEEEEAPAEK</sequence>
<dbReference type="GO" id="GO:0006412">
    <property type="term" value="P:translation"/>
    <property type="evidence" value="ECO:0007669"/>
    <property type="project" value="UniProtKB-UniRule"/>
</dbReference>
<dbReference type="InterPro" id="IPR037121">
    <property type="entry name" value="Ribosomal_bL25_C"/>
</dbReference>
<dbReference type="NCBIfam" id="TIGR00731">
    <property type="entry name" value="bL25_bact_ctc"/>
    <property type="match status" value="1"/>
</dbReference>
<comment type="caution">
    <text evidence="9">The sequence shown here is derived from an EMBL/GenBank/DDBJ whole genome shotgun (WGS) entry which is preliminary data.</text>
</comment>
<dbReference type="InterPro" id="IPR020930">
    <property type="entry name" value="Ribosomal_uL5_bac-type"/>
</dbReference>
<evidence type="ECO:0000256" key="2">
    <source>
        <dbReference type="ARBA" id="ARBA00022884"/>
    </source>
</evidence>
<name>A0A0G1KEV2_9BACT</name>
<dbReference type="PANTHER" id="PTHR33284">
    <property type="entry name" value="RIBOSOMAL PROTEIN L25/GLN-TRNA SYNTHETASE, ANTI-CODON-BINDING DOMAIN-CONTAINING PROTEIN"/>
    <property type="match status" value="1"/>
</dbReference>
<proteinExistence type="inferred from homology"/>
<dbReference type="InterPro" id="IPR020057">
    <property type="entry name" value="Ribosomal_bL25_b-dom"/>
</dbReference>
<organism evidence="9 10">
    <name type="scientific">Candidatus Azambacteria bacterium GW2011_GWA1_44_9</name>
    <dbReference type="NCBI Taxonomy" id="1618610"/>
    <lineage>
        <taxon>Bacteria</taxon>
        <taxon>Candidatus Azamiibacteriota</taxon>
    </lineage>
</organism>
<comment type="subunit">
    <text evidence="5">Part of the 50S ribosomal subunit; part of the 5S rRNA/L5/L18/L25 subcomplex. Contacts the 5S rRNA. Binds to the 5S rRNA independently of L5 and L18.</text>
</comment>
<evidence type="ECO:0000313" key="10">
    <source>
        <dbReference type="Proteomes" id="UP000034595"/>
    </source>
</evidence>
<keyword evidence="2 5" id="KW-0694">RNA-binding</keyword>
<accession>A0A0G1KEV2</accession>
<dbReference type="Proteomes" id="UP000034595">
    <property type="component" value="Unassembled WGS sequence"/>
</dbReference>
<evidence type="ECO:0000256" key="1">
    <source>
        <dbReference type="ARBA" id="ARBA00022730"/>
    </source>
</evidence>
<feature type="domain" description="Large ribosomal subunit protein bL25 L25" evidence="7">
    <location>
        <begin position="4"/>
        <end position="88"/>
    </location>
</feature>
<keyword evidence="3 5" id="KW-0689">Ribosomal protein</keyword>
<dbReference type="GO" id="GO:0008097">
    <property type="term" value="F:5S rRNA binding"/>
    <property type="evidence" value="ECO:0007669"/>
    <property type="project" value="InterPro"/>
</dbReference>
<dbReference type="AlphaFoldDB" id="A0A0G1KEV2"/>
<evidence type="ECO:0000313" key="9">
    <source>
        <dbReference type="EMBL" id="KKT82251.1"/>
    </source>
</evidence>
<dbReference type="Pfam" id="PF14693">
    <property type="entry name" value="Ribosomal_TL5_C"/>
    <property type="match status" value="1"/>
</dbReference>
<feature type="domain" description="Large ribosomal subunit protein bL25 beta" evidence="8">
    <location>
        <begin position="96"/>
        <end position="178"/>
    </location>
</feature>
<evidence type="ECO:0000259" key="8">
    <source>
        <dbReference type="Pfam" id="PF14693"/>
    </source>
</evidence>
<dbReference type="Gene3D" id="2.170.120.20">
    <property type="entry name" value="Ribosomal protein L25, beta domain"/>
    <property type="match status" value="1"/>
</dbReference>
<keyword evidence="1 5" id="KW-0699">rRNA-binding</keyword>
<feature type="compositionally biased region" description="Basic and acidic residues" evidence="6">
    <location>
        <begin position="196"/>
        <end position="213"/>
    </location>
</feature>
<dbReference type="InterPro" id="IPR020056">
    <property type="entry name" value="Rbsml_bL25/Gln-tRNA_synth_N"/>
</dbReference>
<dbReference type="InterPro" id="IPR011035">
    <property type="entry name" value="Ribosomal_bL25/Gln-tRNA_synth"/>
</dbReference>
<protein>
    <recommendedName>
        <fullName evidence="5">Large ribosomal subunit protein bL25</fullName>
    </recommendedName>
    <alternativeName>
        <fullName evidence="5">General stress protein CTC</fullName>
    </alternativeName>
</protein>
<dbReference type="SUPFAM" id="SSF50715">
    <property type="entry name" value="Ribosomal protein L25-like"/>
    <property type="match status" value="1"/>
</dbReference>
<dbReference type="GO" id="GO:0003735">
    <property type="term" value="F:structural constituent of ribosome"/>
    <property type="evidence" value="ECO:0007669"/>
    <property type="project" value="InterPro"/>
</dbReference>
<gene>
    <name evidence="5" type="primary">rplY</name>
    <name evidence="5" type="synonym">ctc</name>
    <name evidence="9" type="ORF">UW78_C0001G0034</name>
</gene>
<evidence type="ECO:0000256" key="6">
    <source>
        <dbReference type="SAM" id="MobiDB-lite"/>
    </source>
</evidence>
<evidence type="ECO:0000256" key="3">
    <source>
        <dbReference type="ARBA" id="ARBA00022980"/>
    </source>
</evidence>
<evidence type="ECO:0000256" key="4">
    <source>
        <dbReference type="ARBA" id="ARBA00023274"/>
    </source>
</evidence>
<evidence type="ECO:0000259" key="7">
    <source>
        <dbReference type="Pfam" id="PF01386"/>
    </source>
</evidence>
<dbReference type="CDD" id="cd00495">
    <property type="entry name" value="Ribosomal_L25_TL5_CTC"/>
    <property type="match status" value="1"/>
</dbReference>